<dbReference type="CDD" id="cd05188">
    <property type="entry name" value="MDR"/>
    <property type="match status" value="1"/>
</dbReference>
<dbReference type="InterPro" id="IPR052711">
    <property type="entry name" value="Zinc_ADH-like"/>
</dbReference>
<dbReference type="OrthoDB" id="1706066at2759"/>
<dbReference type="SMART" id="SM00829">
    <property type="entry name" value="PKS_ER"/>
    <property type="match status" value="1"/>
</dbReference>
<dbReference type="InterPro" id="IPR013149">
    <property type="entry name" value="ADH-like_C"/>
</dbReference>
<feature type="compositionally biased region" description="Basic and acidic residues" evidence="1">
    <location>
        <begin position="17"/>
        <end position="26"/>
    </location>
</feature>
<dbReference type="SUPFAM" id="SSF50129">
    <property type="entry name" value="GroES-like"/>
    <property type="match status" value="1"/>
</dbReference>
<dbReference type="Pfam" id="PF08240">
    <property type="entry name" value="ADH_N"/>
    <property type="match status" value="1"/>
</dbReference>
<evidence type="ECO:0000256" key="1">
    <source>
        <dbReference type="SAM" id="MobiDB-lite"/>
    </source>
</evidence>
<dbReference type="SUPFAM" id="SSF51735">
    <property type="entry name" value="NAD(P)-binding Rossmann-fold domains"/>
    <property type="match status" value="1"/>
</dbReference>
<dbReference type="GeneID" id="37272619"/>
<feature type="domain" description="Enoyl reductase (ER)" evidence="2">
    <location>
        <begin position="22"/>
        <end position="375"/>
    </location>
</feature>
<dbReference type="Gene3D" id="3.40.50.720">
    <property type="entry name" value="NAD(P)-binding Rossmann-like Domain"/>
    <property type="match status" value="1"/>
</dbReference>
<organism evidence="3 4">
    <name type="scientific">Tilletiopsis washingtonensis</name>
    <dbReference type="NCBI Taxonomy" id="58919"/>
    <lineage>
        <taxon>Eukaryota</taxon>
        <taxon>Fungi</taxon>
        <taxon>Dikarya</taxon>
        <taxon>Basidiomycota</taxon>
        <taxon>Ustilaginomycotina</taxon>
        <taxon>Exobasidiomycetes</taxon>
        <taxon>Entylomatales</taxon>
        <taxon>Entylomatales incertae sedis</taxon>
        <taxon>Tilletiopsis</taxon>
    </lineage>
</organism>
<dbReference type="PANTHER" id="PTHR45033">
    <property type="match status" value="1"/>
</dbReference>
<dbReference type="EMBL" id="KZ819287">
    <property type="protein sequence ID" value="PWN99806.1"/>
    <property type="molecule type" value="Genomic_DNA"/>
</dbReference>
<sequence length="384" mass="39730">MSNIPTKAKALQLQRPASKEKGARNEAKLLDVDVPKEQQGCVLVKIHAAGFNRRDEWSMLGAYPGLTYENSTFGCDGAGTIVRGSSSFKPSHPQGLVLLNPTRGWASDAAGPEAEVPGSKESKATNEFGGRGFGLLGATKPTGGVGCFAEYVQVAADQVVNVPAHLDALQAACLPCGGVTAYRALFTKAQLARGQTLLITGIGGGVALLALQLAVAAGARVFVTGGSDAKVARAVELGAVGGAVYKDAKWPETIRKLLAEKCAERPYLDAIVDSAGGEVPAQAAKAGLKAGGKIVCFGMTASPKMTVTMREVLRNVDICGSTMGSAAEFRAMVEFVGKHKIEPIVDTVLEGLENAHKGFALLADADKRSGGKVVVSVAKAQAKL</sequence>
<evidence type="ECO:0000313" key="4">
    <source>
        <dbReference type="Proteomes" id="UP000245946"/>
    </source>
</evidence>
<dbReference type="InterPro" id="IPR011032">
    <property type="entry name" value="GroES-like_sf"/>
</dbReference>
<dbReference type="Gene3D" id="3.90.180.10">
    <property type="entry name" value="Medium-chain alcohol dehydrogenases, catalytic domain"/>
    <property type="match status" value="1"/>
</dbReference>
<proteinExistence type="predicted"/>
<gene>
    <name evidence="3" type="ORF">FA09DRAFT_359202</name>
</gene>
<dbReference type="AlphaFoldDB" id="A0A316ZEZ2"/>
<dbReference type="Pfam" id="PF00107">
    <property type="entry name" value="ADH_zinc_N"/>
    <property type="match status" value="1"/>
</dbReference>
<evidence type="ECO:0000259" key="2">
    <source>
        <dbReference type="SMART" id="SM00829"/>
    </source>
</evidence>
<accession>A0A316ZEZ2</accession>
<feature type="region of interest" description="Disordered" evidence="1">
    <location>
        <begin position="1"/>
        <end position="26"/>
    </location>
</feature>
<protein>
    <submittedName>
        <fullName evidence="3">NAD(P)-binding protein</fullName>
    </submittedName>
</protein>
<dbReference type="Proteomes" id="UP000245946">
    <property type="component" value="Unassembled WGS sequence"/>
</dbReference>
<dbReference type="GO" id="GO:0016491">
    <property type="term" value="F:oxidoreductase activity"/>
    <property type="evidence" value="ECO:0007669"/>
    <property type="project" value="InterPro"/>
</dbReference>
<dbReference type="InterPro" id="IPR036291">
    <property type="entry name" value="NAD(P)-bd_dom_sf"/>
</dbReference>
<name>A0A316ZEZ2_9BASI</name>
<evidence type="ECO:0000313" key="3">
    <source>
        <dbReference type="EMBL" id="PWN99806.1"/>
    </source>
</evidence>
<dbReference type="PANTHER" id="PTHR45033:SF3">
    <property type="entry name" value="DEHYDROGENASE, PUTATIVE (AFU_ORTHOLOGUE AFUA_2G13270)-RELATED"/>
    <property type="match status" value="1"/>
</dbReference>
<dbReference type="InterPro" id="IPR013154">
    <property type="entry name" value="ADH-like_N"/>
</dbReference>
<dbReference type="RefSeq" id="XP_025600085.1">
    <property type="nucleotide sequence ID" value="XM_025745075.1"/>
</dbReference>
<dbReference type="STRING" id="58919.A0A316ZEZ2"/>
<reference evidence="3 4" key="1">
    <citation type="journal article" date="2018" name="Mol. Biol. Evol.">
        <title>Broad Genomic Sampling Reveals a Smut Pathogenic Ancestry of the Fungal Clade Ustilaginomycotina.</title>
        <authorList>
            <person name="Kijpornyongpan T."/>
            <person name="Mondo S.J."/>
            <person name="Barry K."/>
            <person name="Sandor L."/>
            <person name="Lee J."/>
            <person name="Lipzen A."/>
            <person name="Pangilinan J."/>
            <person name="LaButti K."/>
            <person name="Hainaut M."/>
            <person name="Henrissat B."/>
            <person name="Grigoriev I.V."/>
            <person name="Spatafora J.W."/>
            <person name="Aime M.C."/>
        </authorList>
    </citation>
    <scope>NUCLEOTIDE SEQUENCE [LARGE SCALE GENOMIC DNA]</scope>
    <source>
        <strain evidence="3 4">MCA 4186</strain>
    </source>
</reference>
<keyword evidence="4" id="KW-1185">Reference proteome</keyword>
<dbReference type="InterPro" id="IPR020843">
    <property type="entry name" value="ER"/>
</dbReference>